<dbReference type="STRING" id="3218.A0A2K1K5J1"/>
<evidence type="ECO:0000256" key="4">
    <source>
        <dbReference type="ARBA" id="ARBA00022771"/>
    </source>
</evidence>
<dbReference type="Pfam" id="PF25403">
    <property type="entry name" value="zf-C2H2_ZFAND2"/>
    <property type="match status" value="1"/>
</dbReference>
<dbReference type="EnsemblPlants" id="Pp3c8_230V3.1">
    <property type="protein sequence ID" value="Pp3c8_230V3.1"/>
    <property type="gene ID" value="Pp3c8_230"/>
</dbReference>
<reference evidence="8 10" key="1">
    <citation type="journal article" date="2008" name="Science">
        <title>The Physcomitrella genome reveals evolutionary insights into the conquest of land by plants.</title>
        <authorList>
            <person name="Rensing S."/>
            <person name="Lang D."/>
            <person name="Zimmer A."/>
            <person name="Terry A."/>
            <person name="Salamov A."/>
            <person name="Shapiro H."/>
            <person name="Nishiyama T."/>
            <person name="Perroud P.-F."/>
            <person name="Lindquist E."/>
            <person name="Kamisugi Y."/>
            <person name="Tanahashi T."/>
            <person name="Sakakibara K."/>
            <person name="Fujita T."/>
            <person name="Oishi K."/>
            <person name="Shin-I T."/>
            <person name="Kuroki Y."/>
            <person name="Toyoda A."/>
            <person name="Suzuki Y."/>
            <person name="Hashimoto A."/>
            <person name="Yamaguchi K."/>
            <person name="Sugano A."/>
            <person name="Kohara Y."/>
            <person name="Fujiyama A."/>
            <person name="Anterola A."/>
            <person name="Aoki S."/>
            <person name="Ashton N."/>
            <person name="Barbazuk W.B."/>
            <person name="Barker E."/>
            <person name="Bennetzen J."/>
            <person name="Bezanilla M."/>
            <person name="Blankenship R."/>
            <person name="Cho S.H."/>
            <person name="Dutcher S."/>
            <person name="Estelle M."/>
            <person name="Fawcett J.A."/>
            <person name="Gundlach H."/>
            <person name="Hanada K."/>
            <person name="Heyl A."/>
            <person name="Hicks K.A."/>
            <person name="Hugh J."/>
            <person name="Lohr M."/>
            <person name="Mayer K."/>
            <person name="Melkozernov A."/>
            <person name="Murata T."/>
            <person name="Nelson D."/>
            <person name="Pils B."/>
            <person name="Prigge M."/>
            <person name="Reiss B."/>
            <person name="Renner T."/>
            <person name="Rombauts S."/>
            <person name="Rushton P."/>
            <person name="Sanderfoot A."/>
            <person name="Schween G."/>
            <person name="Shiu S.-H."/>
            <person name="Stueber K."/>
            <person name="Theodoulou F.L."/>
            <person name="Tu H."/>
            <person name="Van de Peer Y."/>
            <person name="Verrier P.J."/>
            <person name="Waters E."/>
            <person name="Wood A."/>
            <person name="Yang L."/>
            <person name="Cove D."/>
            <person name="Cuming A."/>
            <person name="Hasebe M."/>
            <person name="Lucas S."/>
            <person name="Mishler D.B."/>
            <person name="Reski R."/>
            <person name="Grigoriev I."/>
            <person name="Quatrano R.S."/>
            <person name="Boore J.L."/>
        </authorList>
    </citation>
    <scope>NUCLEOTIDE SEQUENCE [LARGE SCALE GENOMIC DNA]</scope>
    <source>
        <strain evidence="9 10">cv. Gransden 2004</strain>
    </source>
</reference>
<evidence type="ECO:0000256" key="1">
    <source>
        <dbReference type="ARBA" id="ARBA00003732"/>
    </source>
</evidence>
<dbReference type="EMBL" id="ABEU02000008">
    <property type="protein sequence ID" value="PNR49055.1"/>
    <property type="molecule type" value="Genomic_DNA"/>
</dbReference>
<keyword evidence="5" id="KW-0862">Zinc</keyword>
<dbReference type="PaxDb" id="3218-PP1S325_77V6.1"/>
<keyword evidence="4 6" id="KW-0863">Zinc-finger</keyword>
<feature type="domain" description="AN1-type" evidence="7">
    <location>
        <begin position="93"/>
        <end position="143"/>
    </location>
</feature>
<proteinExistence type="predicted"/>
<evidence type="ECO:0000313" key="9">
    <source>
        <dbReference type="EnsemblPlants" id="Pp3c8_230V3.1"/>
    </source>
</evidence>
<dbReference type="SMART" id="SM00154">
    <property type="entry name" value="ZnF_AN1"/>
    <property type="match status" value="2"/>
</dbReference>
<dbReference type="Gramene" id="Pp3c8_230V3.2">
    <property type="protein sequence ID" value="Pp3c8_230V3.2"/>
    <property type="gene ID" value="Pp3c8_230"/>
</dbReference>
<dbReference type="PROSITE" id="PS51039">
    <property type="entry name" value="ZF_AN1"/>
    <property type="match status" value="2"/>
</dbReference>
<sequence length="192" mass="21595">MEFPDLGLHCSEETCHQLDFLPFKCDGCRKVFCLEHRTYKAHSCANANHKDVSVQICPVCAMSVKTVFGETVELTMKKHQQSKTCDPRNYVKMTKKPKCPVRGCRELLTFSNKYCCNACQKTVCLRHRFPSDHACGIAPTRATAQTAAGSKFLASFASRHSDMDCGAESNRMASLYIFEKKIDQEKTPTVKP</sequence>
<dbReference type="OMA" id="YKSHECP"/>
<evidence type="ECO:0000256" key="3">
    <source>
        <dbReference type="ARBA" id="ARBA00022737"/>
    </source>
</evidence>
<dbReference type="GO" id="GO:0008270">
    <property type="term" value="F:zinc ion binding"/>
    <property type="evidence" value="ECO:0007669"/>
    <property type="project" value="UniProtKB-KW"/>
</dbReference>
<keyword evidence="10" id="KW-1185">Reference proteome</keyword>
<dbReference type="InterPro" id="IPR035896">
    <property type="entry name" value="AN1-like_Znf"/>
</dbReference>
<gene>
    <name evidence="9" type="primary">LOC112285348</name>
    <name evidence="8" type="ORF">PHYPA_010951</name>
</gene>
<reference evidence="8 10" key="2">
    <citation type="journal article" date="2018" name="Plant J.">
        <title>The Physcomitrella patens chromosome-scale assembly reveals moss genome structure and evolution.</title>
        <authorList>
            <person name="Lang D."/>
            <person name="Ullrich K.K."/>
            <person name="Murat F."/>
            <person name="Fuchs J."/>
            <person name="Jenkins J."/>
            <person name="Haas F.B."/>
            <person name="Piednoel M."/>
            <person name="Gundlach H."/>
            <person name="Van Bel M."/>
            <person name="Meyberg R."/>
            <person name="Vives C."/>
            <person name="Morata J."/>
            <person name="Symeonidi A."/>
            <person name="Hiss M."/>
            <person name="Muchero W."/>
            <person name="Kamisugi Y."/>
            <person name="Saleh O."/>
            <person name="Blanc G."/>
            <person name="Decker E.L."/>
            <person name="van Gessel N."/>
            <person name="Grimwood J."/>
            <person name="Hayes R.D."/>
            <person name="Graham S.W."/>
            <person name="Gunter L.E."/>
            <person name="McDaniel S.F."/>
            <person name="Hoernstein S.N.W."/>
            <person name="Larsson A."/>
            <person name="Li F.W."/>
            <person name="Perroud P.F."/>
            <person name="Phillips J."/>
            <person name="Ranjan P."/>
            <person name="Rokshar D.S."/>
            <person name="Rothfels C.J."/>
            <person name="Schneider L."/>
            <person name="Shu S."/>
            <person name="Stevenson D.W."/>
            <person name="Thummler F."/>
            <person name="Tillich M."/>
            <person name="Villarreal Aguilar J.C."/>
            <person name="Widiez T."/>
            <person name="Wong G.K."/>
            <person name="Wymore A."/>
            <person name="Zhang Y."/>
            <person name="Zimmer A.D."/>
            <person name="Quatrano R.S."/>
            <person name="Mayer K.F.X."/>
            <person name="Goodstein D."/>
            <person name="Casacuberta J.M."/>
            <person name="Vandepoele K."/>
            <person name="Reski R."/>
            <person name="Cuming A.C."/>
            <person name="Tuskan G.A."/>
            <person name="Maumus F."/>
            <person name="Salse J."/>
            <person name="Schmutz J."/>
            <person name="Rensing S.A."/>
        </authorList>
    </citation>
    <scope>NUCLEOTIDE SEQUENCE [LARGE SCALE GENOMIC DNA]</scope>
    <source>
        <strain evidence="9 10">cv. Gransden 2004</strain>
    </source>
</reference>
<reference evidence="9" key="3">
    <citation type="submission" date="2020-12" db="UniProtKB">
        <authorList>
            <consortium name="EnsemblPlants"/>
        </authorList>
    </citation>
    <scope>IDENTIFICATION</scope>
</reference>
<dbReference type="GO" id="GO:0005737">
    <property type="term" value="C:cytoplasm"/>
    <property type="evidence" value="ECO:0000318"/>
    <property type="project" value="GO_Central"/>
</dbReference>
<dbReference type="GeneID" id="112285348"/>
<name>A0A2K1K5J1_PHYPA</name>
<dbReference type="InterPro" id="IPR000058">
    <property type="entry name" value="Znf_AN1"/>
</dbReference>
<keyword evidence="3" id="KW-0677">Repeat</keyword>
<dbReference type="Gramene" id="Pp3c8_230V3.1">
    <property type="protein sequence ID" value="Pp3c8_230V3.1"/>
    <property type="gene ID" value="Pp3c8_230"/>
</dbReference>
<comment type="function">
    <text evidence="1">May be involved in environmental stress response.</text>
</comment>
<keyword evidence="2" id="KW-0479">Metal-binding</keyword>
<protein>
    <recommendedName>
        <fullName evidence="7">AN1-type domain-containing protein</fullName>
    </recommendedName>
</protein>
<feature type="domain" description="AN1-type" evidence="7">
    <location>
        <begin position="4"/>
        <end position="52"/>
    </location>
</feature>
<dbReference type="Proteomes" id="UP000006727">
    <property type="component" value="Chromosome 8"/>
</dbReference>
<dbReference type="EnsemblPlants" id="Pp3c8_230V3.2">
    <property type="protein sequence ID" value="Pp3c8_230V3.2"/>
    <property type="gene ID" value="Pp3c8_230"/>
</dbReference>
<evidence type="ECO:0000256" key="5">
    <source>
        <dbReference type="ARBA" id="ARBA00022833"/>
    </source>
</evidence>
<evidence type="ECO:0000313" key="10">
    <source>
        <dbReference type="Proteomes" id="UP000006727"/>
    </source>
</evidence>
<evidence type="ECO:0000313" key="8">
    <source>
        <dbReference type="EMBL" id="PNR49055.1"/>
    </source>
</evidence>
<dbReference type="InterPro" id="IPR057357">
    <property type="entry name" value="Znf-C2H2_ZFAND2A/B"/>
</dbReference>
<accession>A0A2K1K5J1</accession>
<dbReference type="Gene3D" id="4.10.1110.10">
    <property type="entry name" value="AN1-like Zinc finger"/>
    <property type="match status" value="2"/>
</dbReference>
<dbReference type="Pfam" id="PF01428">
    <property type="entry name" value="zf-AN1"/>
    <property type="match status" value="2"/>
</dbReference>
<evidence type="ECO:0000256" key="2">
    <source>
        <dbReference type="ARBA" id="ARBA00022723"/>
    </source>
</evidence>
<dbReference type="AlphaFoldDB" id="A0A2K1K5J1"/>
<evidence type="ECO:0000259" key="7">
    <source>
        <dbReference type="PROSITE" id="PS51039"/>
    </source>
</evidence>
<dbReference type="FunFam" id="4.10.1110.10:FF:000003">
    <property type="entry name" value="AN1-type zinc finger protein 2B isoform X1"/>
    <property type="match status" value="1"/>
</dbReference>
<dbReference type="SUPFAM" id="SSF118310">
    <property type="entry name" value="AN1-like Zinc finger"/>
    <property type="match status" value="2"/>
</dbReference>
<organism evidence="8">
    <name type="scientific">Physcomitrium patens</name>
    <name type="common">Spreading-leaved earth moss</name>
    <name type="synonym">Physcomitrella patens</name>
    <dbReference type="NCBI Taxonomy" id="3218"/>
    <lineage>
        <taxon>Eukaryota</taxon>
        <taxon>Viridiplantae</taxon>
        <taxon>Streptophyta</taxon>
        <taxon>Embryophyta</taxon>
        <taxon>Bryophyta</taxon>
        <taxon>Bryophytina</taxon>
        <taxon>Bryopsida</taxon>
        <taxon>Funariidae</taxon>
        <taxon>Funariales</taxon>
        <taxon>Funariaceae</taxon>
        <taxon>Physcomitrium</taxon>
    </lineage>
</organism>
<dbReference type="PANTHER" id="PTHR14677">
    <property type="entry name" value="ARSENITE INDUCUBLE RNA ASSOCIATED PROTEIN AIP-1-RELATED"/>
    <property type="match status" value="1"/>
</dbReference>
<dbReference type="OrthoDB" id="431929at2759"/>
<dbReference type="RefSeq" id="XP_024381848.1">
    <property type="nucleotide sequence ID" value="XM_024526080.2"/>
</dbReference>
<dbReference type="PANTHER" id="PTHR14677:SF20">
    <property type="entry name" value="ZINC FINGER AN1-TYPE CONTAINING 2A-RELATED"/>
    <property type="match status" value="1"/>
</dbReference>
<evidence type="ECO:0000256" key="6">
    <source>
        <dbReference type="PROSITE-ProRule" id="PRU00449"/>
    </source>
</evidence>
<dbReference type="KEGG" id="ppp:112285348"/>